<keyword evidence="8" id="KW-1185">Reference proteome</keyword>
<dbReference type="SUPFAM" id="SSF52540">
    <property type="entry name" value="P-loop containing nucleoside triphosphate hydrolases"/>
    <property type="match status" value="1"/>
</dbReference>
<evidence type="ECO:0000256" key="1">
    <source>
        <dbReference type="ARBA" id="ARBA00022517"/>
    </source>
</evidence>
<gene>
    <name evidence="7" type="ORF">NFRAN_1812</name>
</gene>
<dbReference type="OrthoDB" id="8730at2157"/>
<dbReference type="KEGG" id="nfn:NFRAN_1812"/>
<keyword evidence="2" id="KW-0698">rRNA processing</keyword>
<dbReference type="GO" id="GO:0005524">
    <property type="term" value="F:ATP binding"/>
    <property type="evidence" value="ECO:0007669"/>
    <property type="project" value="UniProtKB-KW"/>
</dbReference>
<dbReference type="GO" id="GO:0004017">
    <property type="term" value="F:AMP kinase activity"/>
    <property type="evidence" value="ECO:0007669"/>
    <property type="project" value="InterPro"/>
</dbReference>
<evidence type="ECO:0000256" key="4">
    <source>
        <dbReference type="ARBA" id="ARBA00022741"/>
    </source>
</evidence>
<reference evidence="7 8" key="1">
    <citation type="submission" date="2019-02" db="EMBL/GenBank/DDBJ databases">
        <authorList>
            <person name="Lehtovirta-Morley E L."/>
        </authorList>
    </citation>
    <scope>NUCLEOTIDE SEQUENCE [LARGE SCALE GENOMIC DNA]</scope>
    <source>
        <strain evidence="7">NFRAN1</strain>
    </source>
</reference>
<dbReference type="GO" id="GO:0016887">
    <property type="term" value="F:ATP hydrolysis activity"/>
    <property type="evidence" value="ECO:0007669"/>
    <property type="project" value="InterPro"/>
</dbReference>
<keyword evidence="4" id="KW-0547">Nucleotide-binding</keyword>
<dbReference type="Gene3D" id="3.40.50.300">
    <property type="entry name" value="P-loop containing nucleotide triphosphate hydrolases"/>
    <property type="match status" value="1"/>
</dbReference>
<accession>A0A484IBH9</accession>
<dbReference type="GO" id="GO:0006364">
    <property type="term" value="P:rRNA processing"/>
    <property type="evidence" value="ECO:0007669"/>
    <property type="project" value="UniProtKB-KW"/>
</dbReference>
<evidence type="ECO:0000256" key="3">
    <source>
        <dbReference type="ARBA" id="ARBA00022679"/>
    </source>
</evidence>
<proteinExistence type="predicted"/>
<evidence type="ECO:0000313" key="7">
    <source>
        <dbReference type="EMBL" id="VFJ14134.1"/>
    </source>
</evidence>
<dbReference type="PANTHER" id="PTHR12595">
    <property type="entry name" value="POS9-ACTIVATING FACTOR FAP7-RELATED"/>
    <property type="match status" value="1"/>
</dbReference>
<protein>
    <submittedName>
        <fullName evidence="7">Putative kinase</fullName>
    </submittedName>
</protein>
<dbReference type="InterPro" id="IPR027417">
    <property type="entry name" value="P-loop_NTPase"/>
</dbReference>
<dbReference type="Pfam" id="PF13238">
    <property type="entry name" value="AAA_18"/>
    <property type="match status" value="1"/>
</dbReference>
<name>A0A484IBH9_9ARCH</name>
<keyword evidence="3" id="KW-0808">Transferase</keyword>
<keyword evidence="6" id="KW-0067">ATP-binding</keyword>
<evidence type="ECO:0000313" key="8">
    <source>
        <dbReference type="Proteomes" id="UP000294299"/>
    </source>
</evidence>
<dbReference type="Proteomes" id="UP000294299">
    <property type="component" value="Chromosome NFRAN"/>
</dbReference>
<keyword evidence="5 7" id="KW-0418">Kinase</keyword>
<evidence type="ECO:0000256" key="6">
    <source>
        <dbReference type="ARBA" id="ARBA00022840"/>
    </source>
</evidence>
<evidence type="ECO:0000256" key="2">
    <source>
        <dbReference type="ARBA" id="ARBA00022552"/>
    </source>
</evidence>
<dbReference type="InterPro" id="IPR020618">
    <property type="entry name" value="Adenyl_kinase_AK6"/>
</dbReference>
<organism evidence="7 8">
    <name type="scientific">Candidatus Nitrosocosmicus franklandianus</name>
    <dbReference type="NCBI Taxonomy" id="1798806"/>
    <lineage>
        <taxon>Archaea</taxon>
        <taxon>Nitrososphaerota</taxon>
        <taxon>Nitrososphaeria</taxon>
        <taxon>Nitrososphaerales</taxon>
        <taxon>Nitrososphaeraceae</taxon>
        <taxon>Candidatus Nitrosocosmicus</taxon>
    </lineage>
</organism>
<dbReference type="EMBL" id="LR216287">
    <property type="protein sequence ID" value="VFJ14134.1"/>
    <property type="molecule type" value="Genomic_DNA"/>
</dbReference>
<evidence type="ECO:0000256" key="5">
    <source>
        <dbReference type="ARBA" id="ARBA00022777"/>
    </source>
</evidence>
<dbReference type="AlphaFoldDB" id="A0A484IBH9"/>
<sequence>MKVVITGTPGVGKHTVAKSLSTIMGNIPILDINEIILSKCLFTNSEDYKEVDIQKSCEILTLLLSKDEFQNSIIIGHLAPYVINSQLVDFVVVLRRSPYELQKIYQERCYSDSKTRDNINAEILGILSYDASANFDFSKLSEFENSSNLLPSSVAQSIYDMWLDTKSRSFGFIDWISLIQSDPEMLKYIK</sequence>
<keyword evidence="1" id="KW-0690">Ribosome biogenesis</keyword>
<dbReference type="PANTHER" id="PTHR12595:SF0">
    <property type="entry name" value="ADENYLATE KINASE ISOENZYME 6"/>
    <property type="match status" value="1"/>
</dbReference>